<accession>A0A167XKN7</accession>
<reference evidence="1 2" key="1">
    <citation type="journal article" date="2016" name="Mol. Biol. Evol.">
        <title>Comparative Genomics of Early-Diverging Mushroom-Forming Fungi Provides Insights into the Origins of Lignocellulose Decay Capabilities.</title>
        <authorList>
            <person name="Nagy L.G."/>
            <person name="Riley R."/>
            <person name="Tritt A."/>
            <person name="Adam C."/>
            <person name="Daum C."/>
            <person name="Floudas D."/>
            <person name="Sun H."/>
            <person name="Yadav J.S."/>
            <person name="Pangilinan J."/>
            <person name="Larsson K.H."/>
            <person name="Matsuura K."/>
            <person name="Barry K."/>
            <person name="Labutti K."/>
            <person name="Kuo R."/>
            <person name="Ohm R.A."/>
            <person name="Bhattacharya S.S."/>
            <person name="Shirouzu T."/>
            <person name="Yoshinaga Y."/>
            <person name="Martin F.M."/>
            <person name="Grigoriev I.V."/>
            <person name="Hibbett D.S."/>
        </authorList>
    </citation>
    <scope>NUCLEOTIDE SEQUENCE [LARGE SCALE GENOMIC DNA]</scope>
    <source>
        <strain evidence="1 2">CBS 109695</strain>
    </source>
</reference>
<proteinExistence type="predicted"/>
<protein>
    <submittedName>
        <fullName evidence="1">Uncharacterized protein</fullName>
    </submittedName>
</protein>
<dbReference type="AlphaFoldDB" id="A0A167XKN7"/>
<name>A0A167XKN7_9AGAM</name>
<evidence type="ECO:0000313" key="2">
    <source>
        <dbReference type="Proteomes" id="UP000076532"/>
    </source>
</evidence>
<dbReference type="Proteomes" id="UP000076532">
    <property type="component" value="Unassembled WGS sequence"/>
</dbReference>
<evidence type="ECO:0000313" key="1">
    <source>
        <dbReference type="EMBL" id="KZP07319.1"/>
    </source>
</evidence>
<sequence length="75" mass="8499">MRISRVTFRIDWASFACSKKWSEFLSYGSGMLSSLAAEKRTIRCGKREGKKSFQLLPSSDFLPALTPFNIDTPFS</sequence>
<keyword evidence="2" id="KW-1185">Reference proteome</keyword>
<dbReference type="EMBL" id="KV417755">
    <property type="protein sequence ID" value="KZP07319.1"/>
    <property type="molecule type" value="Genomic_DNA"/>
</dbReference>
<gene>
    <name evidence="1" type="ORF">FIBSPDRAFT_875646</name>
</gene>
<organism evidence="1 2">
    <name type="scientific">Athelia psychrophila</name>
    <dbReference type="NCBI Taxonomy" id="1759441"/>
    <lineage>
        <taxon>Eukaryota</taxon>
        <taxon>Fungi</taxon>
        <taxon>Dikarya</taxon>
        <taxon>Basidiomycota</taxon>
        <taxon>Agaricomycotina</taxon>
        <taxon>Agaricomycetes</taxon>
        <taxon>Agaricomycetidae</taxon>
        <taxon>Atheliales</taxon>
        <taxon>Atheliaceae</taxon>
        <taxon>Athelia</taxon>
    </lineage>
</organism>